<comment type="caution">
    <text evidence="2">The sequence shown here is derived from an EMBL/GenBank/DDBJ whole genome shotgun (WGS) entry which is preliminary data.</text>
</comment>
<feature type="coiled-coil region" evidence="1">
    <location>
        <begin position="368"/>
        <end position="438"/>
    </location>
</feature>
<evidence type="ECO:0000313" key="3">
    <source>
        <dbReference type="Proteomes" id="UP001165289"/>
    </source>
</evidence>
<sequence>MSDNSSPNQTHPAEVDTDLQEYSAENILSLQRESAQLRSQLSSYQEQVYQHSLTIVALEEKLVASLSPPSDASIKPEEICKKDKHTITDLSVIEALPDTTPDITAVEQKDNINDTISTISPNKVDDSQIRYLRKQLYILSARLEESNSRLHNSTALNEKLQQALQLKTSIVAQQYTELVELRKYLPQVRSALSNVEDGVTTIATNLSTDSDSHTRISPLIELAVKCTQDGHMITIEKQAQAIATLRVEVAQLEQANKVVPTHREALTEVARVREELRRACLALEGSDISYLMEKKQEEHLKLTQQLNERSDKLEQEKEALQIIKEIFHNFDSQILELILMLSSKFYKLYRFDFKLGSNMTQQESESELESRKRQIEVFSSKLDEYEEEILSRQPAADEEKAREIDKLNQILQGHESKFNQLREEIFSLNVQKELLEKEKLYTPKKDRIHSCLFTKEMVDTLIQDEKKRFNFIMKKKNKEIAILRKTITGYTSEQQSL</sequence>
<keyword evidence="1" id="KW-0175">Coiled coil</keyword>
<evidence type="ECO:0000313" key="2">
    <source>
        <dbReference type="EMBL" id="KAI6651030.1"/>
    </source>
</evidence>
<feature type="coiled-coil region" evidence="1">
    <location>
        <begin position="292"/>
        <end position="323"/>
    </location>
</feature>
<organism evidence="2 3">
    <name type="scientific">Oopsacas minuta</name>
    <dbReference type="NCBI Taxonomy" id="111878"/>
    <lineage>
        <taxon>Eukaryota</taxon>
        <taxon>Metazoa</taxon>
        <taxon>Porifera</taxon>
        <taxon>Hexactinellida</taxon>
        <taxon>Hexasterophora</taxon>
        <taxon>Lyssacinosida</taxon>
        <taxon>Leucopsacidae</taxon>
        <taxon>Oopsacas</taxon>
    </lineage>
</organism>
<dbReference type="Proteomes" id="UP001165289">
    <property type="component" value="Unassembled WGS sequence"/>
</dbReference>
<protein>
    <submittedName>
        <fullName evidence="2">Uncharacterized protein</fullName>
    </submittedName>
</protein>
<proteinExistence type="predicted"/>
<accession>A0AAV7JQ34</accession>
<gene>
    <name evidence="2" type="ORF">LOD99_5607</name>
</gene>
<name>A0AAV7JQ34_9METZ</name>
<evidence type="ECO:0000256" key="1">
    <source>
        <dbReference type="SAM" id="Coils"/>
    </source>
</evidence>
<reference evidence="2 3" key="1">
    <citation type="journal article" date="2023" name="BMC Biol.">
        <title>The compact genome of the sponge Oopsacas minuta (Hexactinellida) is lacking key metazoan core genes.</title>
        <authorList>
            <person name="Santini S."/>
            <person name="Schenkelaars Q."/>
            <person name="Jourda C."/>
            <person name="Duchesne M."/>
            <person name="Belahbib H."/>
            <person name="Rocher C."/>
            <person name="Selva M."/>
            <person name="Riesgo A."/>
            <person name="Vervoort M."/>
            <person name="Leys S.P."/>
            <person name="Kodjabachian L."/>
            <person name="Le Bivic A."/>
            <person name="Borchiellini C."/>
            <person name="Claverie J.M."/>
            <person name="Renard E."/>
        </authorList>
    </citation>
    <scope>NUCLEOTIDE SEQUENCE [LARGE SCALE GENOMIC DNA]</scope>
    <source>
        <strain evidence="2">SPO-2</strain>
    </source>
</reference>
<dbReference type="AlphaFoldDB" id="A0AAV7JQ34"/>
<dbReference type="EMBL" id="JAKMXF010000308">
    <property type="protein sequence ID" value="KAI6651030.1"/>
    <property type="molecule type" value="Genomic_DNA"/>
</dbReference>
<keyword evidence="3" id="KW-1185">Reference proteome</keyword>